<dbReference type="InterPro" id="IPR003761">
    <property type="entry name" value="Exonuc_VII_S"/>
</dbReference>
<keyword evidence="5 6" id="KW-0269">Exonuclease</keyword>
<dbReference type="NCBIfam" id="NF002141">
    <property type="entry name" value="PRK00977.1-5"/>
    <property type="match status" value="1"/>
</dbReference>
<dbReference type="GO" id="GO:0006308">
    <property type="term" value="P:DNA catabolic process"/>
    <property type="evidence" value="ECO:0007669"/>
    <property type="project" value="UniProtKB-UniRule"/>
</dbReference>
<dbReference type="GO" id="GO:0005829">
    <property type="term" value="C:cytosol"/>
    <property type="evidence" value="ECO:0007669"/>
    <property type="project" value="TreeGrafter"/>
</dbReference>
<evidence type="ECO:0000256" key="5">
    <source>
        <dbReference type="ARBA" id="ARBA00022839"/>
    </source>
</evidence>
<gene>
    <name evidence="6" type="primary">xseB</name>
    <name evidence="7" type="ORF">SAMN05421881_10254</name>
</gene>
<dbReference type="AlphaFoldDB" id="A0A1H3I890"/>
<dbReference type="Pfam" id="PF02609">
    <property type="entry name" value="Exonuc_VII_S"/>
    <property type="match status" value="1"/>
</dbReference>
<evidence type="ECO:0000256" key="2">
    <source>
        <dbReference type="ARBA" id="ARBA00022490"/>
    </source>
</evidence>
<dbReference type="SUPFAM" id="SSF116842">
    <property type="entry name" value="XseB-like"/>
    <property type="match status" value="1"/>
</dbReference>
<comment type="function">
    <text evidence="6">Bidirectionally degrades single-stranded DNA into large acid-insoluble oligonucleotides, which are then degraded further into small acid-soluble oligonucleotides.</text>
</comment>
<evidence type="ECO:0000313" key="7">
    <source>
        <dbReference type="EMBL" id="SDY23897.1"/>
    </source>
</evidence>
<dbReference type="STRING" id="44576.SAMN05421881_10254"/>
<dbReference type="EMBL" id="FNOY01000025">
    <property type="protein sequence ID" value="SDY23897.1"/>
    <property type="molecule type" value="Genomic_DNA"/>
</dbReference>
<evidence type="ECO:0000313" key="8">
    <source>
        <dbReference type="Proteomes" id="UP000198640"/>
    </source>
</evidence>
<proteinExistence type="inferred from homology"/>
<comment type="similarity">
    <text evidence="1 6">Belongs to the XseB family.</text>
</comment>
<evidence type="ECO:0000256" key="6">
    <source>
        <dbReference type="HAMAP-Rule" id="MF_00337"/>
    </source>
</evidence>
<dbReference type="InterPro" id="IPR037004">
    <property type="entry name" value="Exonuc_VII_ssu_sf"/>
</dbReference>
<evidence type="ECO:0000256" key="4">
    <source>
        <dbReference type="ARBA" id="ARBA00022801"/>
    </source>
</evidence>
<name>A0A1H3I890_9PROT</name>
<dbReference type="PANTHER" id="PTHR34137:SF1">
    <property type="entry name" value="EXODEOXYRIBONUCLEASE 7 SMALL SUBUNIT"/>
    <property type="match status" value="1"/>
</dbReference>
<dbReference type="PANTHER" id="PTHR34137">
    <property type="entry name" value="EXODEOXYRIBONUCLEASE 7 SMALL SUBUNIT"/>
    <property type="match status" value="1"/>
</dbReference>
<keyword evidence="8" id="KW-1185">Reference proteome</keyword>
<dbReference type="NCBIfam" id="TIGR01280">
    <property type="entry name" value="xseB"/>
    <property type="match status" value="1"/>
</dbReference>
<reference evidence="7 8" key="1">
    <citation type="submission" date="2016-10" db="EMBL/GenBank/DDBJ databases">
        <authorList>
            <person name="de Groot N.N."/>
        </authorList>
    </citation>
    <scope>NUCLEOTIDE SEQUENCE [LARGE SCALE GENOMIC DNA]</scope>
    <source>
        <strain evidence="7 8">Nm1</strain>
    </source>
</reference>
<organism evidence="7 8">
    <name type="scientific">Nitrosomonas halophila</name>
    <dbReference type="NCBI Taxonomy" id="44576"/>
    <lineage>
        <taxon>Bacteria</taxon>
        <taxon>Pseudomonadati</taxon>
        <taxon>Pseudomonadota</taxon>
        <taxon>Betaproteobacteria</taxon>
        <taxon>Nitrosomonadales</taxon>
        <taxon>Nitrosomonadaceae</taxon>
        <taxon>Nitrosomonas</taxon>
    </lineage>
</organism>
<dbReference type="Gene3D" id="1.10.287.1040">
    <property type="entry name" value="Exonuclease VII, small subunit"/>
    <property type="match status" value="1"/>
</dbReference>
<dbReference type="OrthoDB" id="287668at2"/>
<keyword evidence="2 6" id="KW-0963">Cytoplasm</keyword>
<dbReference type="GO" id="GO:0008855">
    <property type="term" value="F:exodeoxyribonuclease VII activity"/>
    <property type="evidence" value="ECO:0007669"/>
    <property type="project" value="UniProtKB-UniRule"/>
</dbReference>
<evidence type="ECO:0000256" key="1">
    <source>
        <dbReference type="ARBA" id="ARBA00009998"/>
    </source>
</evidence>
<dbReference type="Proteomes" id="UP000198640">
    <property type="component" value="Unassembled WGS sequence"/>
</dbReference>
<comment type="subunit">
    <text evidence="6">Heterooligomer composed of large and small subunits.</text>
</comment>
<keyword evidence="3 6" id="KW-0540">Nuclease</keyword>
<dbReference type="HAMAP" id="MF_00337">
    <property type="entry name" value="Exonuc_7_S"/>
    <property type="match status" value="1"/>
</dbReference>
<dbReference type="GO" id="GO:0009318">
    <property type="term" value="C:exodeoxyribonuclease VII complex"/>
    <property type="evidence" value="ECO:0007669"/>
    <property type="project" value="UniProtKB-UniRule"/>
</dbReference>
<dbReference type="EC" id="3.1.11.6" evidence="6"/>
<comment type="catalytic activity">
    <reaction evidence="6">
        <text>Exonucleolytic cleavage in either 5'- to 3'- or 3'- to 5'-direction to yield nucleoside 5'-phosphates.</text>
        <dbReference type="EC" id="3.1.11.6"/>
    </reaction>
</comment>
<protein>
    <recommendedName>
        <fullName evidence="6">Exodeoxyribonuclease 7 small subunit</fullName>
        <ecNumber evidence="6">3.1.11.6</ecNumber>
    </recommendedName>
    <alternativeName>
        <fullName evidence="6">Exodeoxyribonuclease VII small subunit</fullName>
        <shortName evidence="6">Exonuclease VII small subunit</shortName>
    </alternativeName>
</protein>
<dbReference type="RefSeq" id="WP_090413879.1">
    <property type="nucleotide sequence ID" value="NZ_FNOY01000025.1"/>
</dbReference>
<keyword evidence="4 6" id="KW-0378">Hydrolase</keyword>
<comment type="subcellular location">
    <subcellularLocation>
        <location evidence="6">Cytoplasm</location>
    </subcellularLocation>
</comment>
<evidence type="ECO:0000256" key="3">
    <source>
        <dbReference type="ARBA" id="ARBA00022722"/>
    </source>
</evidence>
<sequence>MKKKSPDHAAVAADSARPASFEAASAELENIVAAMEAGQMSLEDSLSAYKRGVELLQYCQATLKDSQQQIKILEADMLKNFSTVEHDEH</sequence>
<accession>A0A1H3I890</accession>